<dbReference type="AlphaFoldDB" id="A0A177E6I0"/>
<dbReference type="EMBL" id="LSFI01000033">
    <property type="protein sequence ID" value="OAG27316.1"/>
    <property type="molecule type" value="Genomic_DNA"/>
</dbReference>
<reference evidence="1 2" key="1">
    <citation type="submission" date="2016-02" db="EMBL/GenBank/DDBJ databases">
        <title>Draft genome sequence of Thermodesulfatator sp. S606.</title>
        <authorList>
            <person name="Lai Q."/>
            <person name="Cao J."/>
            <person name="Dupont S."/>
            <person name="Shao Z."/>
            <person name="Jebbar M."/>
            <person name="Alain K."/>
        </authorList>
    </citation>
    <scope>NUCLEOTIDE SEQUENCE [LARGE SCALE GENOMIC DNA]</scope>
    <source>
        <strain evidence="1 2">S606</strain>
    </source>
</reference>
<proteinExistence type="predicted"/>
<name>A0A177E6I0_9BACT</name>
<dbReference type="OrthoDB" id="9783316at2"/>
<dbReference type="STRING" id="1795632.TH606_07540"/>
<gene>
    <name evidence="1" type="ORF">TH606_07540</name>
</gene>
<organism evidence="1 2">
    <name type="scientific">Thermodesulfatator autotrophicus</name>
    <dbReference type="NCBI Taxonomy" id="1795632"/>
    <lineage>
        <taxon>Bacteria</taxon>
        <taxon>Pseudomonadati</taxon>
        <taxon>Thermodesulfobacteriota</taxon>
        <taxon>Thermodesulfobacteria</taxon>
        <taxon>Thermodesulfobacteriales</taxon>
        <taxon>Thermodesulfatatoraceae</taxon>
        <taxon>Thermodesulfatator</taxon>
    </lineage>
</organism>
<dbReference type="RefSeq" id="WP_068542547.1">
    <property type="nucleotide sequence ID" value="NZ_LSFI01000033.1"/>
</dbReference>
<keyword evidence="2" id="KW-1185">Reference proteome</keyword>
<comment type="caution">
    <text evidence="1">The sequence shown here is derived from an EMBL/GenBank/DDBJ whole genome shotgun (WGS) entry which is preliminary data.</text>
</comment>
<dbReference type="Pfam" id="PF10670">
    <property type="entry name" value="DUF4198"/>
    <property type="match status" value="1"/>
</dbReference>
<dbReference type="Proteomes" id="UP000076964">
    <property type="component" value="Unassembled WGS sequence"/>
</dbReference>
<accession>A0A177E6I0</accession>
<protein>
    <recommendedName>
        <fullName evidence="3">Nickel transporter</fullName>
    </recommendedName>
</protein>
<evidence type="ECO:0000313" key="2">
    <source>
        <dbReference type="Proteomes" id="UP000076964"/>
    </source>
</evidence>
<evidence type="ECO:0008006" key="3">
    <source>
        <dbReference type="Google" id="ProtNLM"/>
    </source>
</evidence>
<sequence length="284" mass="33232">MRRCIVLVFIFFVFSWVTLSWGYFLTIFDPKRQGYALKGQETQFFVLRTEPFQGIVYDLKAPQGKVFRPDKKTESLAFVRTMFKDFATGKKRYAWKIKYVPTMAGDHYLLFVTQPTLMPAIGEVWQEIVKVPLHVEKEKGWGQILEQKFEIIPMTRPYGLVVGNVFKGQVLFEGKPAPKVFVQMVRFNGIYLSPDKLPQDTFGKRDNPRMYLSLYTDENGEFTVGFPQEGWWLITAKVPYGKHRIGNSNYPLFLRTSFWLYVDKPFKLPEKAPFLEEVKESISR</sequence>
<dbReference type="InterPro" id="IPR019613">
    <property type="entry name" value="DUF4198"/>
</dbReference>
<evidence type="ECO:0000313" key="1">
    <source>
        <dbReference type="EMBL" id="OAG27316.1"/>
    </source>
</evidence>